<evidence type="ECO:0000256" key="1">
    <source>
        <dbReference type="SAM" id="Phobius"/>
    </source>
</evidence>
<dbReference type="InterPro" id="IPR052163">
    <property type="entry name" value="DGC-Regulatory_Protein"/>
</dbReference>
<dbReference type="InterPro" id="IPR048760">
    <property type="entry name" value="VP0354-like_sensor_dom"/>
</dbReference>
<dbReference type="PANTHER" id="PTHR46663:SF2">
    <property type="entry name" value="GGDEF DOMAIN-CONTAINING PROTEIN"/>
    <property type="match status" value="1"/>
</dbReference>
<dbReference type="InterPro" id="IPR029151">
    <property type="entry name" value="Sensor-like_sf"/>
</dbReference>
<dbReference type="Gene3D" id="3.30.450.20">
    <property type="entry name" value="PAS domain"/>
    <property type="match status" value="2"/>
</dbReference>
<keyword evidence="1" id="KW-0812">Transmembrane</keyword>
<dbReference type="SUPFAM" id="SSF55073">
    <property type="entry name" value="Nucleotide cyclase"/>
    <property type="match status" value="1"/>
</dbReference>
<dbReference type="RefSeq" id="WP_173284733.1">
    <property type="nucleotide sequence ID" value="NZ_CP054020.1"/>
</dbReference>
<accession>A0A7D4TDZ9</accession>
<keyword evidence="1" id="KW-1133">Transmembrane helix</keyword>
<dbReference type="NCBIfam" id="TIGR00254">
    <property type="entry name" value="GGDEF"/>
    <property type="match status" value="1"/>
</dbReference>
<dbReference type="Pfam" id="PF00990">
    <property type="entry name" value="GGDEF"/>
    <property type="match status" value="1"/>
</dbReference>
<proteinExistence type="predicted"/>
<feature type="transmembrane region" description="Helical" evidence="1">
    <location>
        <begin position="342"/>
        <end position="362"/>
    </location>
</feature>
<dbReference type="PANTHER" id="PTHR46663">
    <property type="entry name" value="DIGUANYLATE CYCLASE DGCT-RELATED"/>
    <property type="match status" value="1"/>
</dbReference>
<name>A0A7D4TDZ9_9GAMM</name>
<evidence type="ECO:0000259" key="2">
    <source>
        <dbReference type="PROSITE" id="PS50887"/>
    </source>
</evidence>
<gene>
    <name evidence="3" type="ORF">HQN79_05185</name>
</gene>
<evidence type="ECO:0000313" key="3">
    <source>
        <dbReference type="EMBL" id="QKI89007.1"/>
    </source>
</evidence>
<sequence length="546" mass="63445">MKIKPLDAVRRLKIFIKQTSLFFLLFFGSATAVFVSWYLGQSIQEFTQHKDQGNKLLQIHEHQLSTEYESVIADLTILSSLPTIDFSQHPGNGQISELKEIYSTFAKARDRYNQIRYLDNQGNERIRINFEKDQVYIVPEEELQHKSHRYYIQDILKLKQDEIYVSPFDLNIENREIEKPYRPMIRLGKRLYQNGKPVGMLIINYEGKFLFHAIGEEHSIMTVPSQLMMLNQDGYWLKDNNPEREWGFMFEDKKHLTFAQLHPDVWAYMQQHPSGQYKNRNGLYSFMKVNPLHPITGIHSNFIEQKSFITKKGHENATWILVSFLPTVEFNRHTINTIKQNLIYIILTLFATFIAAVLVSRYQIERHTLLLRNEYLANHDALTGLFNRSQLDYTVPKKLMQSRKADDCCTLYYLDLDGFKPVNDTYGHDIGDEVLKVVAKRLLSATRSQNDLVIRLGGDELLIVASGLNSEEEQIQFGNKLLKLFESPIVVKQHHLNIGATIGAATYPQDSEKLDHLISMADSALYYAKQHDKGTLKLFSPDKRTF</sequence>
<protein>
    <submittedName>
        <fullName evidence="3">GGDEF domain-containing protein</fullName>
    </submittedName>
</protein>
<keyword evidence="1" id="KW-0472">Membrane</keyword>
<evidence type="ECO:0000313" key="4">
    <source>
        <dbReference type="Proteomes" id="UP000504724"/>
    </source>
</evidence>
<dbReference type="KEGG" id="txa:HQN79_05185"/>
<dbReference type="Gene3D" id="3.30.70.270">
    <property type="match status" value="1"/>
</dbReference>
<feature type="transmembrane region" description="Helical" evidence="1">
    <location>
        <begin position="21"/>
        <end position="40"/>
    </location>
</feature>
<dbReference type="InterPro" id="IPR043128">
    <property type="entry name" value="Rev_trsase/Diguanyl_cyclase"/>
</dbReference>
<dbReference type="InterPro" id="IPR000160">
    <property type="entry name" value="GGDEF_dom"/>
</dbReference>
<reference evidence="3 4" key="1">
    <citation type="submission" date="2020-05" db="EMBL/GenBank/DDBJ databases">
        <title>Thiomicrorhabdus sediminis sp.nov. and Thiomicrorhabdus xiamenensis sp.nov., novel sulfur-oxidizing bacteria isolated from coastal sediment.</title>
        <authorList>
            <person name="Liu X."/>
        </authorList>
    </citation>
    <scope>NUCLEOTIDE SEQUENCE [LARGE SCALE GENOMIC DNA]</scope>
    <source>
        <strain evidence="3 4">G2</strain>
    </source>
</reference>
<dbReference type="Pfam" id="PF21623">
    <property type="entry name" value="HK_sensor_dom_bact"/>
    <property type="match status" value="1"/>
</dbReference>
<dbReference type="CDD" id="cd01949">
    <property type="entry name" value="GGDEF"/>
    <property type="match status" value="1"/>
</dbReference>
<organism evidence="3 4">
    <name type="scientific">Thiomicrorhabdus xiamenensis</name>
    <dbReference type="NCBI Taxonomy" id="2739063"/>
    <lineage>
        <taxon>Bacteria</taxon>
        <taxon>Pseudomonadati</taxon>
        <taxon>Pseudomonadota</taxon>
        <taxon>Gammaproteobacteria</taxon>
        <taxon>Thiotrichales</taxon>
        <taxon>Piscirickettsiaceae</taxon>
        <taxon>Thiomicrorhabdus</taxon>
    </lineage>
</organism>
<keyword evidence="4" id="KW-1185">Reference proteome</keyword>
<feature type="domain" description="GGDEF" evidence="2">
    <location>
        <begin position="407"/>
        <end position="541"/>
    </location>
</feature>
<dbReference type="PROSITE" id="PS50887">
    <property type="entry name" value="GGDEF"/>
    <property type="match status" value="1"/>
</dbReference>
<dbReference type="EMBL" id="CP054020">
    <property type="protein sequence ID" value="QKI89007.1"/>
    <property type="molecule type" value="Genomic_DNA"/>
</dbReference>
<dbReference type="InterPro" id="IPR029787">
    <property type="entry name" value="Nucleotide_cyclase"/>
</dbReference>
<dbReference type="SMART" id="SM00267">
    <property type="entry name" value="GGDEF"/>
    <property type="match status" value="1"/>
</dbReference>
<dbReference type="Proteomes" id="UP000504724">
    <property type="component" value="Chromosome"/>
</dbReference>
<dbReference type="AlphaFoldDB" id="A0A7D4TDZ9"/>
<dbReference type="SUPFAM" id="SSF103190">
    <property type="entry name" value="Sensory domain-like"/>
    <property type="match status" value="2"/>
</dbReference>